<sequence length="1099" mass="121173">MTTHVEFSKERDNDFCEDQFDCFPLTPAQRSLYLFQKPHPENPAFNLGLGCEIRGDVDVKRLQWAIESVLNSASVFSTIFVNSSKRDIMQADEGDDDIRTYAKIYKAARHSVPVHKIPAENADAERAFVMQAYEQAIETPFAPGTWPQGYVALYQGADCVYLTCVCSHLVADAHSVSILFDTFAQMYADDKALPRLSAQLADHPALLVKKTRAEQQAYDMYAKLFESFGANSHAEGVLTPQPSDQASTVIEALPVSLVDGVNAGQGAARHGVFPLLMASYLLTLSALTGVDELVVGLPVAARIGKRAKVSLGYFVHTNPLPVNLAQFSSLDELCQWLSSTVFGMVRYRDFDFWAHAADLVPNLMQCPPVLTNAFTFYDRNVSFTLPGTQINLFPSAHRHLKYPFSANVAQNENGYTLTIECAERFLAAQPEKIYLNATHTLLNTPAYNPLKVNLLTGQLTEVAHSSIKAQVASKVHGTLCEHLQHIARQYPNQTALEDNQHSLSYSALYQRVDELGQQIAHKIPGQYVGVSFQPCVDAIVAILAILRAGKAYVPLDPNAPSTRLAHILKVIEETAPTGLYILADHHNFPASSNCQIMSLPELGKCEPLAVQTPIQISDESSPAYVIFTSGSTGEPKGVSIGHGNVLRLLQTAIPDTGIQAGDRWCLFHSMAFDFSVWEIFGPLLTGGTLMLPSQQIVADPLAFLDFLKTSRINILNQTPTAFRRLLTSLAVRPMSLPALRCVIFGGESLEANMLDDWWKQFGQQVRMINMYGITEITVHGTSYAIPPDSPLKSRSIIGRPLADLGMSVVDRHLRPMPLGCAGELIIWGPGLAQCYLNRPQLTATRFVRGTELAGVVYRSGDKVRLLADGELEYLGRLDRQVQLRGYRIELGEVETALRAHPSVRDVIVKVISDGEYEAMLAAWIIPATADFSKVQLQSAMASSLPVYMRPAALIMVKAFPMTVNGKIDETALPHPAKPPRLPQLSTEMSREQHIALLFAQVLGVEHIGVNERFFDVGGTSMHLLILLSKVSATFSLPSLSVMDLFEHPTARSLAQHIETISAELNASAQHATTPRAQRQRPGYRPQRSQSLSELHKYWQ</sequence>
<accession>A0ABV6EF92</accession>
<feature type="domain" description="Carrier" evidence="2">
    <location>
        <begin position="985"/>
        <end position="1061"/>
    </location>
</feature>
<dbReference type="Pfam" id="PF13193">
    <property type="entry name" value="AMP-binding_C"/>
    <property type="match status" value="1"/>
</dbReference>
<proteinExistence type="predicted"/>
<protein>
    <submittedName>
        <fullName evidence="3">Amino acid adenylation domain-containing protein</fullName>
    </submittedName>
</protein>
<dbReference type="NCBIfam" id="TIGR01733">
    <property type="entry name" value="AA-adenyl-dom"/>
    <property type="match status" value="1"/>
</dbReference>
<dbReference type="InterPro" id="IPR036736">
    <property type="entry name" value="ACP-like_sf"/>
</dbReference>
<feature type="region of interest" description="Disordered" evidence="1">
    <location>
        <begin position="1066"/>
        <end position="1099"/>
    </location>
</feature>
<dbReference type="Pfam" id="PF00501">
    <property type="entry name" value="AMP-binding"/>
    <property type="match status" value="1"/>
</dbReference>
<dbReference type="InterPro" id="IPR025110">
    <property type="entry name" value="AMP-bd_C"/>
</dbReference>
<dbReference type="InterPro" id="IPR042099">
    <property type="entry name" value="ANL_N_sf"/>
</dbReference>
<evidence type="ECO:0000256" key="1">
    <source>
        <dbReference type="SAM" id="MobiDB-lite"/>
    </source>
</evidence>
<dbReference type="InterPro" id="IPR001242">
    <property type="entry name" value="Condensation_dom"/>
</dbReference>
<dbReference type="RefSeq" id="WP_380676195.1">
    <property type="nucleotide sequence ID" value="NZ_CP173186.1"/>
</dbReference>
<dbReference type="InterPro" id="IPR010071">
    <property type="entry name" value="AA_adenyl_dom"/>
</dbReference>
<dbReference type="Gene3D" id="3.30.300.30">
    <property type="match status" value="1"/>
</dbReference>
<keyword evidence="4" id="KW-1185">Reference proteome</keyword>
<dbReference type="SUPFAM" id="SSF52777">
    <property type="entry name" value="CoA-dependent acyltransferases"/>
    <property type="match status" value="2"/>
</dbReference>
<name>A0ABV6EF92_9GAMM</name>
<dbReference type="PANTHER" id="PTHR45527:SF1">
    <property type="entry name" value="FATTY ACID SYNTHASE"/>
    <property type="match status" value="1"/>
</dbReference>
<dbReference type="Pfam" id="PF00550">
    <property type="entry name" value="PP-binding"/>
    <property type="match status" value="1"/>
</dbReference>
<evidence type="ECO:0000313" key="4">
    <source>
        <dbReference type="Proteomes" id="UP001589792"/>
    </source>
</evidence>
<dbReference type="InterPro" id="IPR023213">
    <property type="entry name" value="CAT-like_dom_sf"/>
</dbReference>
<dbReference type="Gene3D" id="3.40.50.12780">
    <property type="entry name" value="N-terminal domain of ligase-like"/>
    <property type="match status" value="1"/>
</dbReference>
<dbReference type="SUPFAM" id="SSF47336">
    <property type="entry name" value="ACP-like"/>
    <property type="match status" value="1"/>
</dbReference>
<dbReference type="Proteomes" id="UP001589792">
    <property type="component" value="Unassembled WGS sequence"/>
</dbReference>
<dbReference type="PANTHER" id="PTHR45527">
    <property type="entry name" value="NONRIBOSOMAL PEPTIDE SYNTHETASE"/>
    <property type="match status" value="1"/>
</dbReference>
<dbReference type="Gene3D" id="1.10.1200.10">
    <property type="entry name" value="ACP-like"/>
    <property type="match status" value="1"/>
</dbReference>
<gene>
    <name evidence="3" type="ORF">ACFFJ3_13505</name>
</gene>
<dbReference type="InterPro" id="IPR045851">
    <property type="entry name" value="AMP-bd_C_sf"/>
</dbReference>
<dbReference type="Gene3D" id="3.30.559.10">
    <property type="entry name" value="Chloramphenicol acetyltransferase-like domain"/>
    <property type="match status" value="1"/>
</dbReference>
<dbReference type="EMBL" id="JBHLXG010000013">
    <property type="protein sequence ID" value="MFC0227513.1"/>
    <property type="molecule type" value="Genomic_DNA"/>
</dbReference>
<dbReference type="InterPro" id="IPR009081">
    <property type="entry name" value="PP-bd_ACP"/>
</dbReference>
<organism evidence="3 4">
    <name type="scientific">Serratia aquatilis</name>
    <dbReference type="NCBI Taxonomy" id="1737515"/>
    <lineage>
        <taxon>Bacteria</taxon>
        <taxon>Pseudomonadati</taxon>
        <taxon>Pseudomonadota</taxon>
        <taxon>Gammaproteobacteria</taxon>
        <taxon>Enterobacterales</taxon>
        <taxon>Yersiniaceae</taxon>
        <taxon>Serratia</taxon>
    </lineage>
</organism>
<dbReference type="Pfam" id="PF00668">
    <property type="entry name" value="Condensation"/>
    <property type="match status" value="1"/>
</dbReference>
<evidence type="ECO:0000313" key="3">
    <source>
        <dbReference type="EMBL" id="MFC0227513.1"/>
    </source>
</evidence>
<feature type="compositionally biased region" description="Polar residues" evidence="1">
    <location>
        <begin position="1066"/>
        <end position="1076"/>
    </location>
</feature>
<comment type="caution">
    <text evidence="3">The sequence shown here is derived from an EMBL/GenBank/DDBJ whole genome shotgun (WGS) entry which is preliminary data.</text>
</comment>
<reference evidence="3 4" key="1">
    <citation type="submission" date="2024-09" db="EMBL/GenBank/DDBJ databases">
        <authorList>
            <person name="Sun Q."/>
            <person name="Mori K."/>
        </authorList>
    </citation>
    <scope>NUCLEOTIDE SEQUENCE [LARGE SCALE GENOMIC DNA]</scope>
    <source>
        <strain evidence="3 4">CCM 8626</strain>
    </source>
</reference>
<dbReference type="InterPro" id="IPR020845">
    <property type="entry name" value="AMP-binding_CS"/>
</dbReference>
<evidence type="ECO:0000259" key="2">
    <source>
        <dbReference type="PROSITE" id="PS50075"/>
    </source>
</evidence>
<dbReference type="SUPFAM" id="SSF56801">
    <property type="entry name" value="Acetyl-CoA synthetase-like"/>
    <property type="match status" value="1"/>
</dbReference>
<dbReference type="PROSITE" id="PS00455">
    <property type="entry name" value="AMP_BINDING"/>
    <property type="match status" value="1"/>
</dbReference>
<dbReference type="Gene3D" id="3.30.559.30">
    <property type="entry name" value="Nonribosomal peptide synthetase, condensation domain"/>
    <property type="match status" value="1"/>
</dbReference>
<dbReference type="InterPro" id="IPR000873">
    <property type="entry name" value="AMP-dep_synth/lig_dom"/>
</dbReference>
<dbReference type="PROSITE" id="PS50075">
    <property type="entry name" value="CARRIER"/>
    <property type="match status" value="1"/>
</dbReference>